<keyword evidence="2" id="KW-1185">Reference proteome</keyword>
<sequence length="77" mass="8499">MRETVYWLVGPGAKVRHAVEFAPGTFPGGQLLPTVCHRWIKVPFAGRGAAIDAITDRCHDCTDSVRPHQPCEVTWNA</sequence>
<name>A0A840NKZ3_9PSEU</name>
<comment type="caution">
    <text evidence="1">The sequence shown here is derived from an EMBL/GenBank/DDBJ whole genome shotgun (WGS) entry which is preliminary data.</text>
</comment>
<dbReference type="EMBL" id="JACHIV010000001">
    <property type="protein sequence ID" value="MBB5072540.1"/>
    <property type="molecule type" value="Genomic_DNA"/>
</dbReference>
<gene>
    <name evidence="1" type="ORF">BJ969_005628</name>
</gene>
<evidence type="ECO:0000313" key="1">
    <source>
        <dbReference type="EMBL" id="MBB5072540.1"/>
    </source>
</evidence>
<organism evidence="1 2">
    <name type="scientific">Saccharopolyspora gloriosae</name>
    <dbReference type="NCBI Taxonomy" id="455344"/>
    <lineage>
        <taxon>Bacteria</taxon>
        <taxon>Bacillati</taxon>
        <taxon>Actinomycetota</taxon>
        <taxon>Actinomycetes</taxon>
        <taxon>Pseudonocardiales</taxon>
        <taxon>Pseudonocardiaceae</taxon>
        <taxon>Saccharopolyspora</taxon>
    </lineage>
</organism>
<reference evidence="1 2" key="1">
    <citation type="submission" date="2020-08" db="EMBL/GenBank/DDBJ databases">
        <title>Sequencing the genomes of 1000 actinobacteria strains.</title>
        <authorList>
            <person name="Klenk H.-P."/>
        </authorList>
    </citation>
    <scope>NUCLEOTIDE SEQUENCE [LARGE SCALE GENOMIC DNA]</scope>
    <source>
        <strain evidence="1 2">DSM 45582</strain>
    </source>
</reference>
<evidence type="ECO:0000313" key="2">
    <source>
        <dbReference type="Proteomes" id="UP000580474"/>
    </source>
</evidence>
<dbReference type="Proteomes" id="UP000580474">
    <property type="component" value="Unassembled WGS sequence"/>
</dbReference>
<dbReference type="RefSeq" id="WP_184483954.1">
    <property type="nucleotide sequence ID" value="NZ_JACHIV010000001.1"/>
</dbReference>
<dbReference type="AlphaFoldDB" id="A0A840NKZ3"/>
<proteinExistence type="predicted"/>
<accession>A0A840NKZ3</accession>
<protein>
    <submittedName>
        <fullName evidence="1">Uncharacterized protein</fullName>
    </submittedName>
</protein>